<evidence type="ECO:0000313" key="7">
    <source>
        <dbReference type="RefSeq" id="XP_006813194.1"/>
    </source>
</evidence>
<dbReference type="PANTHER" id="PTHR28052:SF1">
    <property type="entry name" value="UPF0545 PROTEIN C22ORF39"/>
    <property type="match status" value="1"/>
</dbReference>
<gene>
    <name evidence="7" type="primary">LOC102800759</name>
</gene>
<comment type="subcellular location">
    <subcellularLocation>
        <location evidence="2">Synaptic cleft</location>
    </subcellularLocation>
</comment>
<feature type="compositionally biased region" description="Basic and acidic residues" evidence="5">
    <location>
        <begin position="67"/>
        <end position="83"/>
    </location>
</feature>
<feature type="region of interest" description="Disordered" evidence="5">
    <location>
        <begin position="67"/>
        <end position="103"/>
    </location>
</feature>
<evidence type="ECO:0000256" key="5">
    <source>
        <dbReference type="SAM" id="MobiDB-lite"/>
    </source>
</evidence>
<evidence type="ECO:0000256" key="2">
    <source>
        <dbReference type="ARBA" id="ARBA00043942"/>
    </source>
</evidence>
<name>A0ABM0LZK3_SACKO</name>
<keyword evidence="6" id="KW-1185">Reference proteome</keyword>
<evidence type="ECO:0000256" key="1">
    <source>
        <dbReference type="ARBA" id="ARBA00006412"/>
    </source>
</evidence>
<dbReference type="Pfam" id="PF11326">
    <property type="entry name" value="PANTS-like"/>
    <property type="match status" value="1"/>
</dbReference>
<sequence length="118" mass="14016">MNEAEGSVYETGDIRPCSIYQRRYTDCKSIANFLHSFYVYGKKPNCEQFKLDYNICKIWDNTGSKEAKDTLLENERRRNEENNKHKHVWEMRTSPPSDWHKPLKEVEQAAKNNSEEIL</sequence>
<accession>A0ABM0LZK3</accession>
<dbReference type="RefSeq" id="XP_006813194.1">
    <property type="nucleotide sequence ID" value="XM_006813131.1"/>
</dbReference>
<proteinExistence type="inferred from homology"/>
<evidence type="ECO:0000256" key="3">
    <source>
        <dbReference type="ARBA" id="ARBA00044072"/>
    </source>
</evidence>
<evidence type="ECO:0000256" key="4">
    <source>
        <dbReference type="ARBA" id="ARBA00044235"/>
    </source>
</evidence>
<dbReference type="GeneID" id="102800759"/>
<reference evidence="7" key="1">
    <citation type="submission" date="2025-08" db="UniProtKB">
        <authorList>
            <consortium name="RefSeq"/>
        </authorList>
    </citation>
    <scope>IDENTIFICATION</scope>
    <source>
        <tissue evidence="7">Testes</tissue>
    </source>
</reference>
<dbReference type="InterPro" id="IPR021475">
    <property type="entry name" value="Pants/Emi1-like"/>
</dbReference>
<organism evidence="6 7">
    <name type="scientific">Saccoglossus kowalevskii</name>
    <name type="common">Acorn worm</name>
    <dbReference type="NCBI Taxonomy" id="10224"/>
    <lineage>
        <taxon>Eukaryota</taxon>
        <taxon>Metazoa</taxon>
        <taxon>Hemichordata</taxon>
        <taxon>Enteropneusta</taxon>
        <taxon>Harrimaniidae</taxon>
        <taxon>Saccoglossus</taxon>
    </lineage>
</organism>
<protein>
    <recommendedName>
        <fullName evidence="3">Synaptic plasticity regulator PANTS</fullName>
    </recommendedName>
    <alternativeName>
        <fullName evidence="4">Plasticity-associated neural transcript short</fullName>
    </alternativeName>
</protein>
<comment type="similarity">
    <text evidence="1">Belongs to the UPF0545 family.</text>
</comment>
<dbReference type="Proteomes" id="UP000694865">
    <property type="component" value="Unplaced"/>
</dbReference>
<dbReference type="PANTHER" id="PTHR28052">
    <property type="entry name" value="UPF0545 PROTEIN C22ORF39"/>
    <property type="match status" value="1"/>
</dbReference>
<evidence type="ECO:0000313" key="6">
    <source>
        <dbReference type="Proteomes" id="UP000694865"/>
    </source>
</evidence>